<evidence type="ECO:0000313" key="1">
    <source>
        <dbReference type="EMBL" id="CCI51585.1"/>
    </source>
</evidence>
<organism evidence="1 2">
    <name type="scientific">Nostocoides jenkinsii Ben 74</name>
    <dbReference type="NCBI Taxonomy" id="1193518"/>
    <lineage>
        <taxon>Bacteria</taxon>
        <taxon>Bacillati</taxon>
        <taxon>Actinomycetota</taxon>
        <taxon>Actinomycetes</taxon>
        <taxon>Micrococcales</taxon>
        <taxon>Intrasporangiaceae</taxon>
        <taxon>Nostocoides</taxon>
    </lineage>
</organism>
<dbReference type="OrthoDB" id="3259334at2"/>
<evidence type="ECO:0008006" key="3">
    <source>
        <dbReference type="Google" id="ProtNLM"/>
    </source>
</evidence>
<dbReference type="Proteomes" id="UP000035720">
    <property type="component" value="Unassembled WGS sequence"/>
</dbReference>
<proteinExistence type="predicted"/>
<sequence length="77" mass="7956">MRTTVDLPESVHQRARELAASRGQSLSAVIAELTIRGLAASGEPLMVTPSGHSRFPTISLGGGPITSDDVAAALDDE</sequence>
<dbReference type="SUPFAM" id="SSF47598">
    <property type="entry name" value="Ribbon-helix-helix"/>
    <property type="match status" value="1"/>
</dbReference>
<protein>
    <recommendedName>
        <fullName evidence="3">Antitoxin VapB29</fullName>
    </recommendedName>
</protein>
<dbReference type="RefSeq" id="WP_048548011.1">
    <property type="nucleotide sequence ID" value="NZ_HF571038.1"/>
</dbReference>
<evidence type="ECO:0000313" key="2">
    <source>
        <dbReference type="Proteomes" id="UP000035720"/>
    </source>
</evidence>
<keyword evidence="2" id="KW-1185">Reference proteome</keyword>
<dbReference type="AlphaFoldDB" id="A0A077M715"/>
<accession>A0A077M715</accession>
<reference evidence="1 2" key="1">
    <citation type="journal article" date="2013" name="ISME J.">
        <title>A metabolic model for members of the genus Tetrasphaera involved in enhanced biological phosphorus removal.</title>
        <authorList>
            <person name="Kristiansen R."/>
            <person name="Nguyen H.T.T."/>
            <person name="Saunders A.M."/>
            <person name="Nielsen J.L."/>
            <person name="Wimmer R."/>
            <person name="Le V.Q."/>
            <person name="McIlroy S.J."/>
            <person name="Petrovski S."/>
            <person name="Seviour R.J."/>
            <person name="Calteau A."/>
            <person name="Nielsen K.L."/>
            <person name="Nielsen P.H."/>
        </authorList>
    </citation>
    <scope>NUCLEOTIDE SEQUENCE [LARGE SCALE GENOMIC DNA]</scope>
    <source>
        <strain evidence="1 2">Ben 74</strain>
    </source>
</reference>
<dbReference type="EMBL" id="CAJC01000012">
    <property type="protein sequence ID" value="CCI51585.1"/>
    <property type="molecule type" value="Genomic_DNA"/>
</dbReference>
<comment type="caution">
    <text evidence="1">The sequence shown here is derived from an EMBL/GenBank/DDBJ whole genome shotgun (WGS) entry which is preliminary data.</text>
</comment>
<name>A0A077M715_9MICO</name>
<dbReference type="STRING" id="1193518.BN13_1090020"/>
<gene>
    <name evidence="1" type="ORF">BN13_1090020</name>
</gene>
<dbReference type="InterPro" id="IPR010985">
    <property type="entry name" value="Ribbon_hlx_hlx"/>
</dbReference>
<dbReference type="GO" id="GO:0006355">
    <property type="term" value="P:regulation of DNA-templated transcription"/>
    <property type="evidence" value="ECO:0007669"/>
    <property type="project" value="InterPro"/>
</dbReference>